<keyword evidence="1" id="KW-0472">Membrane</keyword>
<feature type="transmembrane region" description="Helical" evidence="1">
    <location>
        <begin position="151"/>
        <end position="175"/>
    </location>
</feature>
<gene>
    <name evidence="2" type="ORF">CALVIDRAFT_562011</name>
</gene>
<proteinExistence type="predicted"/>
<keyword evidence="3" id="KW-1185">Reference proteome</keyword>
<evidence type="ECO:0000313" key="2">
    <source>
        <dbReference type="EMBL" id="KZO98556.1"/>
    </source>
</evidence>
<protein>
    <submittedName>
        <fullName evidence="2">Uncharacterized protein</fullName>
    </submittedName>
</protein>
<dbReference type="Proteomes" id="UP000076738">
    <property type="component" value="Unassembled WGS sequence"/>
</dbReference>
<keyword evidence="1" id="KW-1133">Transmembrane helix</keyword>
<accession>A0A167P9M1</accession>
<dbReference type="STRING" id="1330018.A0A167P9M1"/>
<feature type="transmembrane region" description="Helical" evidence="1">
    <location>
        <begin position="230"/>
        <end position="251"/>
    </location>
</feature>
<dbReference type="OrthoDB" id="3354175at2759"/>
<dbReference type="EMBL" id="KV417275">
    <property type="protein sequence ID" value="KZO98556.1"/>
    <property type="molecule type" value="Genomic_DNA"/>
</dbReference>
<feature type="transmembrane region" description="Helical" evidence="1">
    <location>
        <begin position="47"/>
        <end position="66"/>
    </location>
</feature>
<feature type="transmembrane region" description="Helical" evidence="1">
    <location>
        <begin position="110"/>
        <end position="130"/>
    </location>
</feature>
<sequence length="274" mass="31126">MAIFPLDQAFILAIWMESCFYGILIPVFISSVYVLLYRKKMMDKLNWPMLIAAILMFALATAHMGINTYRLVQGYVLDSNRAKDAIYCTQTLLGDSLNIYRSWLVWNRNIWVVVVPIMLLIPAVVIGYYIPGRIFEEIRWNANLFTSLDHVYITVWYTLALTQNLITTSLIAFRLLHHERKVVAYRTGNFSLSPVIYIIVESAAFYVAAQLVLLVTFLCSNNAQYILLELMTPIVGIVFCLIITLTGLHAFKLRLTDALPTTFVNSGCSPMSSA</sequence>
<organism evidence="2 3">
    <name type="scientific">Calocera viscosa (strain TUFC12733)</name>
    <dbReference type="NCBI Taxonomy" id="1330018"/>
    <lineage>
        <taxon>Eukaryota</taxon>
        <taxon>Fungi</taxon>
        <taxon>Dikarya</taxon>
        <taxon>Basidiomycota</taxon>
        <taxon>Agaricomycotina</taxon>
        <taxon>Dacrymycetes</taxon>
        <taxon>Dacrymycetales</taxon>
        <taxon>Dacrymycetaceae</taxon>
        <taxon>Calocera</taxon>
    </lineage>
</organism>
<dbReference type="AlphaFoldDB" id="A0A167P9M1"/>
<name>A0A167P9M1_CALVF</name>
<feature type="transmembrane region" description="Helical" evidence="1">
    <location>
        <begin position="195"/>
        <end position="218"/>
    </location>
</feature>
<evidence type="ECO:0000256" key="1">
    <source>
        <dbReference type="SAM" id="Phobius"/>
    </source>
</evidence>
<keyword evidence="1" id="KW-0812">Transmembrane</keyword>
<feature type="transmembrane region" description="Helical" evidence="1">
    <location>
        <begin position="12"/>
        <end position="35"/>
    </location>
</feature>
<reference evidence="2 3" key="1">
    <citation type="journal article" date="2016" name="Mol. Biol. Evol.">
        <title>Comparative Genomics of Early-Diverging Mushroom-Forming Fungi Provides Insights into the Origins of Lignocellulose Decay Capabilities.</title>
        <authorList>
            <person name="Nagy L.G."/>
            <person name="Riley R."/>
            <person name="Tritt A."/>
            <person name="Adam C."/>
            <person name="Daum C."/>
            <person name="Floudas D."/>
            <person name="Sun H."/>
            <person name="Yadav J.S."/>
            <person name="Pangilinan J."/>
            <person name="Larsson K.H."/>
            <person name="Matsuura K."/>
            <person name="Barry K."/>
            <person name="Labutti K."/>
            <person name="Kuo R."/>
            <person name="Ohm R.A."/>
            <person name="Bhattacharya S.S."/>
            <person name="Shirouzu T."/>
            <person name="Yoshinaga Y."/>
            <person name="Martin F.M."/>
            <person name="Grigoriev I.V."/>
            <person name="Hibbett D.S."/>
        </authorList>
    </citation>
    <scope>NUCLEOTIDE SEQUENCE [LARGE SCALE GENOMIC DNA]</scope>
    <source>
        <strain evidence="2 3">TUFC12733</strain>
    </source>
</reference>
<evidence type="ECO:0000313" key="3">
    <source>
        <dbReference type="Proteomes" id="UP000076738"/>
    </source>
</evidence>